<dbReference type="AlphaFoldDB" id="N1MVY9"/>
<protein>
    <recommendedName>
        <fullName evidence="2">DUF4168 domain-containing protein</fullName>
    </recommendedName>
</protein>
<evidence type="ECO:0000313" key="4">
    <source>
        <dbReference type="Proteomes" id="UP000013201"/>
    </source>
</evidence>
<sequence>MVRYLFASSLLLLMVPLPAFAGLAQSPRHISGDGAAGTVSDRQIHAYASALLEIEKVRQSVSFRAEKLPQDQAALLKSRAQAEMIRILGRHDLDAETFNRISARVDEQRRLRREVKQLMMEERLAI</sequence>
<dbReference type="InterPro" id="IPR025433">
    <property type="entry name" value="DUF4168"/>
</dbReference>
<dbReference type="OrthoDB" id="7478656at2"/>
<comment type="caution">
    <text evidence="3">The sequence shown here is derived from an EMBL/GenBank/DDBJ whole genome shotgun (WGS) entry which is preliminary data.</text>
</comment>
<name>N1MVY9_9SPHN</name>
<feature type="signal peptide" evidence="1">
    <location>
        <begin position="1"/>
        <end position="21"/>
    </location>
</feature>
<gene>
    <name evidence="3" type="ORF">EBBID32_40870</name>
</gene>
<reference evidence="4" key="2">
    <citation type="submission" date="2013-04" db="EMBL/GenBank/DDBJ databases">
        <title>Bisphenol A degrading Sphingobium sp. strain BiD32.</title>
        <authorList>
            <person name="Nielsen J.L."/>
            <person name="Zhou N.A."/>
            <person name="Kjeldal H."/>
        </authorList>
    </citation>
    <scope>NUCLEOTIDE SEQUENCE [LARGE SCALE GENOMIC DNA]</scope>
    <source>
        <strain evidence="4">BiD32</strain>
    </source>
</reference>
<reference evidence="3 4" key="1">
    <citation type="submission" date="2013-03" db="EMBL/GenBank/DDBJ databases">
        <authorList>
            <person name="Le V."/>
        </authorList>
    </citation>
    <scope>NUCLEOTIDE SEQUENCE [LARGE SCALE GENOMIC DNA]</scope>
    <source>
        <strain evidence="3 4">BiD32</strain>
    </source>
</reference>
<evidence type="ECO:0000313" key="3">
    <source>
        <dbReference type="EMBL" id="CCW19717.1"/>
    </source>
</evidence>
<evidence type="ECO:0000259" key="2">
    <source>
        <dbReference type="Pfam" id="PF13767"/>
    </source>
</evidence>
<organism evidence="3 4">
    <name type="scientific">Sphingobium indicum BiD32</name>
    <dbReference type="NCBI Taxonomy" id="1301087"/>
    <lineage>
        <taxon>Bacteria</taxon>
        <taxon>Pseudomonadati</taxon>
        <taxon>Pseudomonadota</taxon>
        <taxon>Alphaproteobacteria</taxon>
        <taxon>Sphingomonadales</taxon>
        <taxon>Sphingomonadaceae</taxon>
        <taxon>Sphingobium</taxon>
    </lineage>
</organism>
<proteinExistence type="predicted"/>
<feature type="domain" description="DUF4168" evidence="2">
    <location>
        <begin position="40"/>
        <end position="115"/>
    </location>
</feature>
<accession>N1MVY9</accession>
<keyword evidence="1" id="KW-0732">Signal</keyword>
<dbReference type="Pfam" id="PF13767">
    <property type="entry name" value="DUF4168"/>
    <property type="match status" value="1"/>
</dbReference>
<dbReference type="Proteomes" id="UP000013201">
    <property type="component" value="Unassembled WGS sequence"/>
</dbReference>
<feature type="chain" id="PRO_5004108351" description="DUF4168 domain-containing protein" evidence="1">
    <location>
        <begin position="22"/>
        <end position="126"/>
    </location>
</feature>
<dbReference type="EMBL" id="CAVK010000223">
    <property type="protein sequence ID" value="CCW19717.1"/>
    <property type="molecule type" value="Genomic_DNA"/>
</dbReference>
<evidence type="ECO:0000256" key="1">
    <source>
        <dbReference type="SAM" id="SignalP"/>
    </source>
</evidence>
<keyword evidence="4" id="KW-1185">Reference proteome</keyword>